<dbReference type="Proteomes" id="UP000752696">
    <property type="component" value="Unassembled WGS sequence"/>
</dbReference>
<keyword evidence="2" id="KW-1185">Reference proteome</keyword>
<gene>
    <name evidence="1" type="ORF">MHI_LOCUS40426</name>
</gene>
<feature type="non-terminal residue" evidence="1">
    <location>
        <position position="1"/>
    </location>
</feature>
<dbReference type="EMBL" id="CAJDYZ010000496">
    <property type="protein sequence ID" value="CAD1468381.1"/>
    <property type="molecule type" value="Genomic_DNA"/>
</dbReference>
<protein>
    <submittedName>
        <fullName evidence="1">Uncharacterized protein</fullName>
    </submittedName>
</protein>
<dbReference type="OrthoDB" id="10442879at2759"/>
<comment type="caution">
    <text evidence="1">The sequence shown here is derived from an EMBL/GenBank/DDBJ whole genome shotgun (WGS) entry which is preliminary data.</text>
</comment>
<dbReference type="AlphaFoldDB" id="A0A6V7GT85"/>
<organism evidence="1 2">
    <name type="scientific">Heterotrigona itama</name>
    <dbReference type="NCBI Taxonomy" id="395501"/>
    <lineage>
        <taxon>Eukaryota</taxon>
        <taxon>Metazoa</taxon>
        <taxon>Ecdysozoa</taxon>
        <taxon>Arthropoda</taxon>
        <taxon>Hexapoda</taxon>
        <taxon>Insecta</taxon>
        <taxon>Pterygota</taxon>
        <taxon>Neoptera</taxon>
        <taxon>Endopterygota</taxon>
        <taxon>Hymenoptera</taxon>
        <taxon>Apocrita</taxon>
        <taxon>Aculeata</taxon>
        <taxon>Apoidea</taxon>
        <taxon>Anthophila</taxon>
        <taxon>Apidae</taxon>
        <taxon>Heterotrigona</taxon>
    </lineage>
</organism>
<proteinExistence type="predicted"/>
<reference evidence="1" key="1">
    <citation type="submission" date="2020-07" db="EMBL/GenBank/DDBJ databases">
        <authorList>
            <person name="Nazaruddin N."/>
        </authorList>
    </citation>
    <scope>NUCLEOTIDE SEQUENCE</scope>
</reference>
<name>A0A6V7GT85_9HYME</name>
<evidence type="ECO:0000313" key="2">
    <source>
        <dbReference type="Proteomes" id="UP000752696"/>
    </source>
</evidence>
<evidence type="ECO:0000313" key="1">
    <source>
        <dbReference type="EMBL" id="CAD1468381.1"/>
    </source>
</evidence>
<sequence length="215" mass="23765">GILDNAIKNKYTPHVAIRRRKKIATIVGYKAFPPPSYSLYPFAADYYANFAATNIREYFRPVNLDEKGLTSRWRPQESVRATVSQPQKYNKGIANQAAMPMLRDASFARASGLHARSRPRLSSTGAVVHAGKQRHQATLRVGSQGGQGQEFLGVRECLAHIATSRSPETSQSFLEAVHQRPQGRSCSLKRTLSESLLGSFLLSCDCLSGDTILDR</sequence>
<accession>A0A6V7GT85</accession>